<comment type="similarity">
    <text evidence="4">Belongs to the GbsR family.</text>
</comment>
<organism evidence="6 7">
    <name type="scientific">Arcicella aurantiaca</name>
    <dbReference type="NCBI Taxonomy" id="591202"/>
    <lineage>
        <taxon>Bacteria</taxon>
        <taxon>Pseudomonadati</taxon>
        <taxon>Bacteroidota</taxon>
        <taxon>Cytophagia</taxon>
        <taxon>Cytophagales</taxon>
        <taxon>Flectobacillaceae</taxon>
        <taxon>Arcicella</taxon>
    </lineage>
</organism>
<evidence type="ECO:0000256" key="1">
    <source>
        <dbReference type="ARBA" id="ARBA00023015"/>
    </source>
</evidence>
<reference evidence="6 7" key="1">
    <citation type="submission" date="2018-05" db="EMBL/GenBank/DDBJ databases">
        <title>Genomic Encyclopedia of Archaeal and Bacterial Type Strains, Phase II (KMG-II): from individual species to whole genera.</title>
        <authorList>
            <person name="Goeker M."/>
        </authorList>
    </citation>
    <scope>NUCLEOTIDE SEQUENCE [LARGE SCALE GENOMIC DNA]</scope>
    <source>
        <strain evidence="6 7">DSM 22214</strain>
    </source>
</reference>
<dbReference type="InterPro" id="IPR026282">
    <property type="entry name" value="MJ1563"/>
</dbReference>
<proteinExistence type="inferred from homology"/>
<dbReference type="Gene3D" id="1.10.10.10">
    <property type="entry name" value="Winged helix-like DNA-binding domain superfamily/Winged helix DNA-binding domain"/>
    <property type="match status" value="1"/>
</dbReference>
<dbReference type="RefSeq" id="WP_109743301.1">
    <property type="nucleotide sequence ID" value="NZ_QGGO01000012.1"/>
</dbReference>
<dbReference type="Pfam" id="PF12802">
    <property type="entry name" value="MarR_2"/>
    <property type="match status" value="1"/>
</dbReference>
<evidence type="ECO:0000313" key="7">
    <source>
        <dbReference type="Proteomes" id="UP000245489"/>
    </source>
</evidence>
<evidence type="ECO:0000313" key="6">
    <source>
        <dbReference type="EMBL" id="PWK26406.1"/>
    </source>
</evidence>
<sequence length="168" mass="19283">MTLDEAKQHLIQAWGTLGSSWGVSRTMAQVHALLLVSSVPMTTEDIMEALQISRGNVNMNVRDLIDWGIVRKVLKPGERKEFFEAEKDVWKIGMQVAKERKKRELEPILRALEQVSTIEADITDPDVKQFAETVENLKKFASNTDKTLESIIKADENWFWGSFFKLFK</sequence>
<evidence type="ECO:0000259" key="5">
    <source>
        <dbReference type="Pfam" id="PF12802"/>
    </source>
</evidence>
<dbReference type="AlphaFoldDB" id="A0A316E8K4"/>
<dbReference type="PANTHER" id="PTHR38465:SF1">
    <property type="entry name" value="HTH-TYPE TRANSCRIPTIONAL REGULATOR MJ1563-RELATED"/>
    <property type="match status" value="1"/>
</dbReference>
<gene>
    <name evidence="6" type="ORF">LV89_02577</name>
</gene>
<dbReference type="GO" id="GO:0003700">
    <property type="term" value="F:DNA-binding transcription factor activity"/>
    <property type="evidence" value="ECO:0007669"/>
    <property type="project" value="InterPro"/>
</dbReference>
<dbReference type="OrthoDB" id="9792628at2"/>
<evidence type="ECO:0000256" key="2">
    <source>
        <dbReference type="ARBA" id="ARBA00023125"/>
    </source>
</evidence>
<dbReference type="PIRSF" id="PIRSF006707">
    <property type="entry name" value="MJ1563"/>
    <property type="match status" value="1"/>
</dbReference>
<protein>
    <recommendedName>
        <fullName evidence="4">HTH-type transcriptional regulator</fullName>
    </recommendedName>
</protein>
<dbReference type="GO" id="GO:0003677">
    <property type="term" value="F:DNA binding"/>
    <property type="evidence" value="ECO:0007669"/>
    <property type="project" value="UniProtKB-UniRule"/>
</dbReference>
<dbReference type="InterPro" id="IPR052362">
    <property type="entry name" value="HTH-GbsR_regulator"/>
</dbReference>
<feature type="domain" description="HTH marR-type" evidence="5">
    <location>
        <begin position="22"/>
        <end position="79"/>
    </location>
</feature>
<accession>A0A316E8K4</accession>
<keyword evidence="1 4" id="KW-0805">Transcription regulation</keyword>
<keyword evidence="7" id="KW-1185">Reference proteome</keyword>
<evidence type="ECO:0000256" key="3">
    <source>
        <dbReference type="ARBA" id="ARBA00023163"/>
    </source>
</evidence>
<comment type="caution">
    <text evidence="6">The sequence shown here is derived from an EMBL/GenBank/DDBJ whole genome shotgun (WGS) entry which is preliminary data.</text>
</comment>
<dbReference type="InterPro" id="IPR036390">
    <property type="entry name" value="WH_DNA-bd_sf"/>
</dbReference>
<dbReference type="Proteomes" id="UP000245489">
    <property type="component" value="Unassembled WGS sequence"/>
</dbReference>
<keyword evidence="2 4" id="KW-0238">DNA-binding</keyword>
<dbReference type="InterPro" id="IPR000835">
    <property type="entry name" value="HTH_MarR-typ"/>
</dbReference>
<dbReference type="EMBL" id="QGGO01000012">
    <property type="protein sequence ID" value="PWK26406.1"/>
    <property type="molecule type" value="Genomic_DNA"/>
</dbReference>
<dbReference type="InterPro" id="IPR036388">
    <property type="entry name" value="WH-like_DNA-bd_sf"/>
</dbReference>
<keyword evidence="3 4" id="KW-0804">Transcription</keyword>
<evidence type="ECO:0000256" key="4">
    <source>
        <dbReference type="PIRNR" id="PIRNR006707"/>
    </source>
</evidence>
<name>A0A316E8K4_9BACT</name>
<dbReference type="PANTHER" id="PTHR38465">
    <property type="entry name" value="HTH-TYPE TRANSCRIPTIONAL REGULATOR MJ1563-RELATED"/>
    <property type="match status" value="1"/>
</dbReference>
<dbReference type="SUPFAM" id="SSF46785">
    <property type="entry name" value="Winged helix' DNA-binding domain"/>
    <property type="match status" value="1"/>
</dbReference>